<evidence type="ECO:0000256" key="5">
    <source>
        <dbReference type="ARBA" id="ARBA00023136"/>
    </source>
</evidence>
<feature type="transmembrane region" description="Helical" evidence="6">
    <location>
        <begin position="112"/>
        <end position="133"/>
    </location>
</feature>
<evidence type="ECO:0000313" key="8">
    <source>
        <dbReference type="Proteomes" id="UP001623592"/>
    </source>
</evidence>
<keyword evidence="5 6" id="KW-0472">Membrane</keyword>
<evidence type="ECO:0000256" key="3">
    <source>
        <dbReference type="ARBA" id="ARBA00022692"/>
    </source>
</evidence>
<dbReference type="PANTHER" id="PTHR10057:SF0">
    <property type="entry name" value="TRANSLOCATOR PROTEIN"/>
    <property type="match status" value="1"/>
</dbReference>
<feature type="transmembrane region" description="Helical" evidence="6">
    <location>
        <begin position="140"/>
        <end position="163"/>
    </location>
</feature>
<dbReference type="EMBL" id="JBJIAA010000006">
    <property type="protein sequence ID" value="MFL0250419.1"/>
    <property type="molecule type" value="Genomic_DNA"/>
</dbReference>
<evidence type="ECO:0000256" key="2">
    <source>
        <dbReference type="ARBA" id="ARBA00007524"/>
    </source>
</evidence>
<reference evidence="7 8" key="1">
    <citation type="submission" date="2024-11" db="EMBL/GenBank/DDBJ databases">
        <authorList>
            <person name="Heng Y.C."/>
            <person name="Lim A.C.H."/>
            <person name="Lee J.K.Y."/>
            <person name="Kittelmann S."/>
        </authorList>
    </citation>
    <scope>NUCLEOTIDE SEQUENCE [LARGE SCALE GENOMIC DNA]</scope>
    <source>
        <strain evidence="7 8">WILCCON 0114</strain>
    </source>
</reference>
<feature type="transmembrane region" description="Helical" evidence="6">
    <location>
        <begin position="54"/>
        <end position="75"/>
    </location>
</feature>
<keyword evidence="3 6" id="KW-0812">Transmembrane</keyword>
<dbReference type="Gene3D" id="1.20.1260.100">
    <property type="entry name" value="TspO/MBR protein"/>
    <property type="match status" value="1"/>
</dbReference>
<dbReference type="PIRSF" id="PIRSF005859">
    <property type="entry name" value="PBR"/>
    <property type="match status" value="1"/>
</dbReference>
<dbReference type="Proteomes" id="UP001623592">
    <property type="component" value="Unassembled WGS sequence"/>
</dbReference>
<evidence type="ECO:0000256" key="1">
    <source>
        <dbReference type="ARBA" id="ARBA00004141"/>
    </source>
</evidence>
<accession>A0ABW8TD31</accession>
<comment type="similarity">
    <text evidence="2">Belongs to the TspO/BZRP family.</text>
</comment>
<dbReference type="RefSeq" id="WP_406787089.1">
    <property type="nucleotide sequence ID" value="NZ_JBJIAA010000006.1"/>
</dbReference>
<comment type="caution">
    <text evidence="7">The sequence shown here is derived from an EMBL/GenBank/DDBJ whole genome shotgun (WGS) entry which is preliminary data.</text>
</comment>
<dbReference type="PANTHER" id="PTHR10057">
    <property type="entry name" value="PERIPHERAL-TYPE BENZODIAZEPINE RECEPTOR"/>
    <property type="match status" value="1"/>
</dbReference>
<feature type="transmembrane region" description="Helical" evidence="6">
    <location>
        <begin position="87"/>
        <end position="106"/>
    </location>
</feature>
<protein>
    <submittedName>
        <fullName evidence="7">TspO/MBR family protein</fullName>
    </submittedName>
</protein>
<evidence type="ECO:0000256" key="4">
    <source>
        <dbReference type="ARBA" id="ARBA00022989"/>
    </source>
</evidence>
<evidence type="ECO:0000256" key="6">
    <source>
        <dbReference type="SAM" id="Phobius"/>
    </source>
</evidence>
<feature type="transmembrane region" description="Helical" evidence="6">
    <location>
        <begin position="12"/>
        <end position="34"/>
    </location>
</feature>
<organism evidence="7 8">
    <name type="scientific">Clostridium neuense</name>
    <dbReference type="NCBI Taxonomy" id="1728934"/>
    <lineage>
        <taxon>Bacteria</taxon>
        <taxon>Bacillati</taxon>
        <taxon>Bacillota</taxon>
        <taxon>Clostridia</taxon>
        <taxon>Eubacteriales</taxon>
        <taxon>Clostridiaceae</taxon>
        <taxon>Clostridium</taxon>
    </lineage>
</organism>
<dbReference type="CDD" id="cd15904">
    <property type="entry name" value="TSPO_MBR"/>
    <property type="match status" value="1"/>
</dbReference>
<name>A0ABW8TD31_9CLOT</name>
<keyword evidence="8" id="KW-1185">Reference proteome</keyword>
<dbReference type="Pfam" id="PF03073">
    <property type="entry name" value="TspO_MBR"/>
    <property type="match status" value="1"/>
</dbReference>
<dbReference type="InterPro" id="IPR038330">
    <property type="entry name" value="TspO/MBR-related_sf"/>
</dbReference>
<comment type="subcellular location">
    <subcellularLocation>
        <location evidence="1">Membrane</location>
        <topology evidence="1">Multi-pass membrane protein</topology>
    </subcellularLocation>
</comment>
<dbReference type="InterPro" id="IPR004307">
    <property type="entry name" value="TspO_MBR"/>
</dbReference>
<evidence type="ECO:0000313" key="7">
    <source>
        <dbReference type="EMBL" id="MFL0250419.1"/>
    </source>
</evidence>
<sequence length="165" mass="19072">MSNVFKVNGEKSIWRLIVSILITAGIGALSGFLGMAGNDQYIKIKRPAFSPPGYIFPIVWTILYFLMALAFYRIWMHGKQGEDIKKGTILYFVQLFLNFLWSIIFFRFNLYGIAFIELLVLLGFILLTTFEFYKIDKLAAYLMIPYIIWVSFAGILNGAIWILNR</sequence>
<gene>
    <name evidence="7" type="ORF">ACJDT4_08275</name>
</gene>
<proteinExistence type="inferred from homology"/>
<keyword evidence="4 6" id="KW-1133">Transmembrane helix</keyword>